<comment type="caution">
    <text evidence="1">The sequence shown here is derived from an EMBL/GenBank/DDBJ whole genome shotgun (WGS) entry which is preliminary data.</text>
</comment>
<name>A0ABN7ZKI8_9BURK</name>
<dbReference type="EMBL" id="CAJZAG010000017">
    <property type="protein sequence ID" value="CAG9186319.1"/>
    <property type="molecule type" value="Genomic_DNA"/>
</dbReference>
<accession>A0ABN7ZKI8</accession>
<gene>
    <name evidence="1" type="ORF">LMG32289_06371</name>
</gene>
<sequence>MKICRWFPVQILCRLRSIVFDPIRGRSNAFTEGMIKYFISDRYDVKAPVGNIGITEIETAIYASLVGVHEVLDTVLPRALAWIQKAIEVDELFGVDRNAHRTALHWANALGCWFESGARNEGMWGAARDHEEARWTFAERPWPRSEILKWGIHDYMAFACQSERPEAGVEMYERWFSGRKISPSKITQPSHLGYAICLDRAGMHQFDGAVLFEAGKRVLEAKLQDTWLGCGQFIRGATWLKIVYEYCPQELSPVETLLKAYENMPSVPRPDFV</sequence>
<evidence type="ECO:0000313" key="2">
    <source>
        <dbReference type="Proteomes" id="UP000706525"/>
    </source>
</evidence>
<dbReference type="Proteomes" id="UP000706525">
    <property type="component" value="Unassembled WGS sequence"/>
</dbReference>
<keyword evidence="2" id="KW-1185">Reference proteome</keyword>
<protein>
    <submittedName>
        <fullName evidence="1">Uncharacterized protein</fullName>
    </submittedName>
</protein>
<organism evidence="1 2">
    <name type="scientific">Cupriavidus pampae</name>
    <dbReference type="NCBI Taxonomy" id="659251"/>
    <lineage>
        <taxon>Bacteria</taxon>
        <taxon>Pseudomonadati</taxon>
        <taxon>Pseudomonadota</taxon>
        <taxon>Betaproteobacteria</taxon>
        <taxon>Burkholderiales</taxon>
        <taxon>Burkholderiaceae</taxon>
        <taxon>Cupriavidus</taxon>
    </lineage>
</organism>
<evidence type="ECO:0000313" key="1">
    <source>
        <dbReference type="EMBL" id="CAG9186319.1"/>
    </source>
</evidence>
<proteinExistence type="predicted"/>
<reference evidence="1 2" key="1">
    <citation type="submission" date="2021-08" db="EMBL/GenBank/DDBJ databases">
        <authorList>
            <person name="Peeters C."/>
        </authorList>
    </citation>
    <scope>NUCLEOTIDE SEQUENCE [LARGE SCALE GENOMIC DNA]</scope>
    <source>
        <strain evidence="1 2">LMG 32289</strain>
    </source>
</reference>